<protein>
    <recommendedName>
        <fullName evidence="4">Secreted protein</fullName>
    </recommendedName>
</protein>
<feature type="non-terminal residue" evidence="2">
    <location>
        <position position="144"/>
    </location>
</feature>
<evidence type="ECO:0000313" key="3">
    <source>
        <dbReference type="Proteomes" id="UP000018852"/>
    </source>
</evidence>
<evidence type="ECO:0000313" key="2">
    <source>
        <dbReference type="EMBL" id="ETJ02908.1"/>
    </source>
</evidence>
<reference evidence="2 3" key="1">
    <citation type="submission" date="2013-12" db="EMBL/GenBank/DDBJ databases">
        <title>A Varibaculum cambriense genome reconstructed from a premature infant gut community with otherwise low bacterial novelty that shifts toward anaerobic metabolism during the third week of life.</title>
        <authorList>
            <person name="Brown C.T."/>
            <person name="Sharon I."/>
            <person name="Thomas B.C."/>
            <person name="Castelle C.J."/>
            <person name="Morowitz M.J."/>
            <person name="Banfield J.F."/>
        </authorList>
    </citation>
    <scope>NUCLEOTIDE SEQUENCE [LARGE SCALE GENOMIC DNA]</scope>
    <source>
        <strain evidence="3">DORA_12</strain>
    </source>
</reference>
<dbReference type="Proteomes" id="UP000018852">
    <property type="component" value="Unassembled WGS sequence"/>
</dbReference>
<feature type="chain" id="PRO_5039485092" description="Secreted protein" evidence="1">
    <location>
        <begin position="27"/>
        <end position="144"/>
    </location>
</feature>
<comment type="caution">
    <text evidence="2">The sequence shown here is derived from an EMBL/GenBank/DDBJ whole genome shotgun (WGS) entry which is preliminary data.</text>
</comment>
<dbReference type="EMBL" id="AZLV01000916">
    <property type="protein sequence ID" value="ETJ02908.1"/>
    <property type="molecule type" value="Genomic_DNA"/>
</dbReference>
<evidence type="ECO:0000256" key="1">
    <source>
        <dbReference type="SAM" id="SignalP"/>
    </source>
</evidence>
<dbReference type="AlphaFoldDB" id="W1VA65"/>
<name>W1VA65_9ACTO</name>
<keyword evidence="1" id="KW-0732">Signal</keyword>
<gene>
    <name evidence="2" type="ORF">Q605_AUC00916G0001</name>
</gene>
<feature type="signal peptide" evidence="1">
    <location>
        <begin position="1"/>
        <end position="26"/>
    </location>
</feature>
<organism evidence="2 3">
    <name type="scientific">Actinomyces urogenitalis DORA_12</name>
    <dbReference type="NCBI Taxonomy" id="1403939"/>
    <lineage>
        <taxon>Bacteria</taxon>
        <taxon>Bacillati</taxon>
        <taxon>Actinomycetota</taxon>
        <taxon>Actinomycetes</taxon>
        <taxon>Actinomycetales</taxon>
        <taxon>Actinomycetaceae</taxon>
        <taxon>Actinomyces</taxon>
    </lineage>
</organism>
<sequence length="144" mass="14822">MVRTRWAWAIAWVVCAARRCVLRAVAGELGDAVLQGLGELADSAVGQLGCAVDARSVLGVDALDDEGVGDGGVEVGQRDAQAHASDAALHEGEVADEPVNLLTDDALHLEPQPQQLSEPADLWPFVGEQGHRLGGEPGGGQGVG</sequence>
<accession>W1VA65</accession>
<evidence type="ECO:0008006" key="4">
    <source>
        <dbReference type="Google" id="ProtNLM"/>
    </source>
</evidence>
<proteinExistence type="predicted"/>